<keyword evidence="1" id="KW-0863">Zinc-finger</keyword>
<comment type="caution">
    <text evidence="3">The sequence shown here is derived from an EMBL/GenBank/DDBJ whole genome shotgun (WGS) entry which is preliminary data.</text>
</comment>
<dbReference type="Pfam" id="PF00098">
    <property type="entry name" value="zf-CCHC"/>
    <property type="match status" value="1"/>
</dbReference>
<dbReference type="SUPFAM" id="SSF57756">
    <property type="entry name" value="Retrovirus zinc finger-like domains"/>
    <property type="match status" value="1"/>
</dbReference>
<dbReference type="OrthoDB" id="427960at2759"/>
<feature type="non-terminal residue" evidence="3">
    <location>
        <position position="63"/>
    </location>
</feature>
<evidence type="ECO:0000313" key="3">
    <source>
        <dbReference type="EMBL" id="GBN91618.1"/>
    </source>
</evidence>
<dbReference type="SMART" id="SM00343">
    <property type="entry name" value="ZnF_C2HC"/>
    <property type="match status" value="1"/>
</dbReference>
<dbReference type="Proteomes" id="UP000499080">
    <property type="component" value="Unassembled WGS sequence"/>
</dbReference>
<keyword evidence="4" id="KW-1185">Reference proteome</keyword>
<gene>
    <name evidence="3" type="ORF">AVEN_83247_1</name>
</gene>
<sequence length="63" mass="7159">MVVRKRFQESGRKADMSSNECYKCHKIGHFARECTQNGGIRYIGSRNRGGGRGGRVDMRSIPR</sequence>
<feature type="domain" description="CCHC-type" evidence="2">
    <location>
        <begin position="21"/>
        <end position="36"/>
    </location>
</feature>
<evidence type="ECO:0000256" key="1">
    <source>
        <dbReference type="PROSITE-ProRule" id="PRU00047"/>
    </source>
</evidence>
<name>A0A4Y2STD3_ARAVE</name>
<reference evidence="3 4" key="1">
    <citation type="journal article" date="2019" name="Sci. Rep.">
        <title>Orb-weaving spider Araneus ventricosus genome elucidates the spidroin gene catalogue.</title>
        <authorList>
            <person name="Kono N."/>
            <person name="Nakamura H."/>
            <person name="Ohtoshi R."/>
            <person name="Moran D.A.P."/>
            <person name="Shinohara A."/>
            <person name="Yoshida Y."/>
            <person name="Fujiwara M."/>
            <person name="Mori M."/>
            <person name="Tomita M."/>
            <person name="Arakawa K."/>
        </authorList>
    </citation>
    <scope>NUCLEOTIDE SEQUENCE [LARGE SCALE GENOMIC DNA]</scope>
</reference>
<keyword evidence="1" id="KW-0479">Metal-binding</keyword>
<dbReference type="AlphaFoldDB" id="A0A4Y2STD3"/>
<accession>A0A4Y2STD3</accession>
<dbReference type="GO" id="GO:0008270">
    <property type="term" value="F:zinc ion binding"/>
    <property type="evidence" value="ECO:0007669"/>
    <property type="project" value="UniProtKB-KW"/>
</dbReference>
<dbReference type="Gene3D" id="4.10.60.10">
    <property type="entry name" value="Zinc finger, CCHC-type"/>
    <property type="match status" value="1"/>
</dbReference>
<evidence type="ECO:0000313" key="4">
    <source>
        <dbReference type="Proteomes" id="UP000499080"/>
    </source>
</evidence>
<dbReference type="PROSITE" id="PS50158">
    <property type="entry name" value="ZF_CCHC"/>
    <property type="match status" value="1"/>
</dbReference>
<organism evidence="3 4">
    <name type="scientific">Araneus ventricosus</name>
    <name type="common">Orbweaver spider</name>
    <name type="synonym">Epeira ventricosa</name>
    <dbReference type="NCBI Taxonomy" id="182803"/>
    <lineage>
        <taxon>Eukaryota</taxon>
        <taxon>Metazoa</taxon>
        <taxon>Ecdysozoa</taxon>
        <taxon>Arthropoda</taxon>
        <taxon>Chelicerata</taxon>
        <taxon>Arachnida</taxon>
        <taxon>Araneae</taxon>
        <taxon>Araneomorphae</taxon>
        <taxon>Entelegynae</taxon>
        <taxon>Araneoidea</taxon>
        <taxon>Araneidae</taxon>
        <taxon>Araneus</taxon>
    </lineage>
</organism>
<protein>
    <recommendedName>
        <fullName evidence="2">CCHC-type domain-containing protein</fullName>
    </recommendedName>
</protein>
<dbReference type="InterPro" id="IPR001878">
    <property type="entry name" value="Znf_CCHC"/>
</dbReference>
<proteinExistence type="predicted"/>
<evidence type="ECO:0000259" key="2">
    <source>
        <dbReference type="PROSITE" id="PS50158"/>
    </source>
</evidence>
<keyword evidence="1" id="KW-0862">Zinc</keyword>
<dbReference type="EMBL" id="BGPR01023977">
    <property type="protein sequence ID" value="GBN91618.1"/>
    <property type="molecule type" value="Genomic_DNA"/>
</dbReference>
<dbReference type="InterPro" id="IPR036875">
    <property type="entry name" value="Znf_CCHC_sf"/>
</dbReference>
<dbReference type="GO" id="GO:0003676">
    <property type="term" value="F:nucleic acid binding"/>
    <property type="evidence" value="ECO:0007669"/>
    <property type="project" value="InterPro"/>
</dbReference>